<dbReference type="PROSITE" id="PS50076">
    <property type="entry name" value="DNAJ_2"/>
    <property type="match status" value="1"/>
</dbReference>
<evidence type="ECO:0000259" key="7">
    <source>
        <dbReference type="PROSITE" id="PS51188"/>
    </source>
</evidence>
<dbReference type="CDD" id="cd10747">
    <property type="entry name" value="DnaJ_C"/>
    <property type="match status" value="1"/>
</dbReference>
<protein>
    <submittedName>
        <fullName evidence="8">Uncharacterized protein</fullName>
    </submittedName>
</protein>
<feature type="domain" description="J" evidence="6">
    <location>
        <begin position="5"/>
        <end position="66"/>
    </location>
</feature>
<feature type="domain" description="CR-type" evidence="7">
    <location>
        <begin position="123"/>
        <end position="199"/>
    </location>
</feature>
<dbReference type="PRINTS" id="PR00625">
    <property type="entry name" value="JDOMAIN"/>
</dbReference>
<keyword evidence="9" id="KW-1185">Reference proteome</keyword>
<dbReference type="InterPro" id="IPR044713">
    <property type="entry name" value="DNJA1/2-like"/>
</dbReference>
<dbReference type="SUPFAM" id="SSF57938">
    <property type="entry name" value="DnaJ/Hsp40 cysteine-rich domain"/>
    <property type="match status" value="1"/>
</dbReference>
<dbReference type="CDD" id="cd06257">
    <property type="entry name" value="DnaJ"/>
    <property type="match status" value="1"/>
</dbReference>
<dbReference type="Pfam" id="PF01556">
    <property type="entry name" value="DnaJ_C"/>
    <property type="match status" value="1"/>
</dbReference>
<keyword evidence="1 5" id="KW-0479">Metal-binding</keyword>
<dbReference type="Gene3D" id="2.60.260.20">
    <property type="entry name" value="Urease metallochaperone UreE, N-terminal domain"/>
    <property type="match status" value="2"/>
</dbReference>
<evidence type="ECO:0000313" key="9">
    <source>
        <dbReference type="Proteomes" id="UP001642484"/>
    </source>
</evidence>
<dbReference type="CDD" id="cd10719">
    <property type="entry name" value="DnaJ_zf"/>
    <property type="match status" value="1"/>
</dbReference>
<dbReference type="InterPro" id="IPR036869">
    <property type="entry name" value="J_dom_sf"/>
</dbReference>
<dbReference type="InterPro" id="IPR001305">
    <property type="entry name" value="HSP_DnaJ_Cys-rich_dom"/>
</dbReference>
<dbReference type="EMBL" id="CAXAMN010026583">
    <property type="protein sequence ID" value="CAK9104143.1"/>
    <property type="molecule type" value="Genomic_DNA"/>
</dbReference>
<dbReference type="SUPFAM" id="SSF46565">
    <property type="entry name" value="Chaperone J-domain"/>
    <property type="match status" value="1"/>
</dbReference>
<dbReference type="InterPro" id="IPR008971">
    <property type="entry name" value="HSP40/DnaJ_pept-bd"/>
</dbReference>
<dbReference type="PANTHER" id="PTHR43888">
    <property type="entry name" value="DNAJ-LIKE-2, ISOFORM A-RELATED"/>
    <property type="match status" value="1"/>
</dbReference>
<dbReference type="InterPro" id="IPR002939">
    <property type="entry name" value="DnaJ_C"/>
</dbReference>
<accession>A0ABP0RUW0</accession>
<feature type="zinc finger region" description="CR-type" evidence="5">
    <location>
        <begin position="123"/>
        <end position="199"/>
    </location>
</feature>
<keyword evidence="2" id="KW-0677">Repeat</keyword>
<dbReference type="Proteomes" id="UP001642484">
    <property type="component" value="Unassembled WGS sequence"/>
</dbReference>
<dbReference type="SUPFAM" id="SSF49493">
    <property type="entry name" value="HSP40/DnaJ peptide-binding domain"/>
    <property type="match status" value="2"/>
</dbReference>
<dbReference type="InterPro" id="IPR018253">
    <property type="entry name" value="DnaJ_domain_CS"/>
</dbReference>
<keyword evidence="4 5" id="KW-0862">Zinc</keyword>
<dbReference type="PROSITE" id="PS51188">
    <property type="entry name" value="ZF_CR"/>
    <property type="match status" value="1"/>
</dbReference>
<dbReference type="Pfam" id="PF00684">
    <property type="entry name" value="DnaJ_CXXCXGXG"/>
    <property type="match status" value="1"/>
</dbReference>
<dbReference type="SMART" id="SM00271">
    <property type="entry name" value="DnaJ"/>
    <property type="match status" value="1"/>
</dbReference>
<dbReference type="Gene3D" id="2.10.230.10">
    <property type="entry name" value="Heat shock protein DnaJ, cysteine-rich domain"/>
    <property type="match status" value="1"/>
</dbReference>
<comment type="caution">
    <text evidence="8">The sequence shown here is derived from an EMBL/GenBank/DDBJ whole genome shotgun (WGS) entry which is preliminary data.</text>
</comment>
<proteinExistence type="predicted"/>
<evidence type="ECO:0000256" key="5">
    <source>
        <dbReference type="PROSITE-ProRule" id="PRU00546"/>
    </source>
</evidence>
<sequence>MLEYRLYDLLEVNPKASQEEIKRAYRRLALKLHPDRGGDAKAFQELSNAYEVLSNPERRALYDRMGDEGMGEAVSPQPRSPTHDIFDILGDQGAGPFADLFGFGTNRPTQVEMSVTLEEAYLGTSRQIRARRSLVCRSCHGQGGSLLCLNCEGSGFSIHRRMGPSFLQQVRVPCRGCRGLGFIGQPCSQCRGSGLQQEQQVLSAMLPPGVHDGHLVACYTLDGRSCDDVMFLVRVQQHPRFKRSGDDLHIAVELGLADALLGKPVRLRHLDGRELKLRPKGLKPGIHVVQGEGMPKVDSNERGDLHLRLEVRAMSQEDCGEEPGCEVH</sequence>
<dbReference type="InterPro" id="IPR036410">
    <property type="entry name" value="HSP_DnaJ_Cys-rich_dom_sf"/>
</dbReference>
<dbReference type="PROSITE" id="PS00636">
    <property type="entry name" value="DNAJ_1"/>
    <property type="match status" value="1"/>
</dbReference>
<evidence type="ECO:0000313" key="8">
    <source>
        <dbReference type="EMBL" id="CAK9104143.1"/>
    </source>
</evidence>
<reference evidence="8 9" key="1">
    <citation type="submission" date="2024-02" db="EMBL/GenBank/DDBJ databases">
        <authorList>
            <person name="Chen Y."/>
            <person name="Shah S."/>
            <person name="Dougan E. K."/>
            <person name="Thang M."/>
            <person name="Chan C."/>
        </authorList>
    </citation>
    <scope>NUCLEOTIDE SEQUENCE [LARGE SCALE GENOMIC DNA]</scope>
</reference>
<dbReference type="InterPro" id="IPR001623">
    <property type="entry name" value="DnaJ_domain"/>
</dbReference>
<evidence type="ECO:0000256" key="4">
    <source>
        <dbReference type="ARBA" id="ARBA00022833"/>
    </source>
</evidence>
<keyword evidence="3 5" id="KW-0863">Zinc-finger</keyword>
<name>A0ABP0RUW0_9DINO</name>
<organism evidence="8 9">
    <name type="scientific">Durusdinium trenchii</name>
    <dbReference type="NCBI Taxonomy" id="1381693"/>
    <lineage>
        <taxon>Eukaryota</taxon>
        <taxon>Sar</taxon>
        <taxon>Alveolata</taxon>
        <taxon>Dinophyceae</taxon>
        <taxon>Suessiales</taxon>
        <taxon>Symbiodiniaceae</taxon>
        <taxon>Durusdinium</taxon>
    </lineage>
</organism>
<evidence type="ECO:0000259" key="6">
    <source>
        <dbReference type="PROSITE" id="PS50076"/>
    </source>
</evidence>
<gene>
    <name evidence="8" type="ORF">CCMP2556_LOCUS48841</name>
</gene>
<evidence type="ECO:0000256" key="1">
    <source>
        <dbReference type="ARBA" id="ARBA00022723"/>
    </source>
</evidence>
<evidence type="ECO:0000256" key="3">
    <source>
        <dbReference type="ARBA" id="ARBA00022771"/>
    </source>
</evidence>
<dbReference type="Gene3D" id="1.10.287.110">
    <property type="entry name" value="DnaJ domain"/>
    <property type="match status" value="1"/>
</dbReference>
<evidence type="ECO:0000256" key="2">
    <source>
        <dbReference type="ARBA" id="ARBA00022737"/>
    </source>
</evidence>
<dbReference type="Pfam" id="PF00226">
    <property type="entry name" value="DnaJ"/>
    <property type="match status" value="1"/>
</dbReference>